<sequence>MEIKDLFDDPFPMSDADKYIEAYQARFESVEALVIYLTTTTDPWTTIRRDVIGIPGHMQSRMYWKLIEAGHSIPPITRFEDLSAFRQSVLLILQNEPGQPMGPHLVAEKLGKRHIGSVSSALNAIYSACTGLMSGSEDTYVWPVDAWMWNVSNLRPIPVEVQLENPMAAWLRAQAEPVLKEIESLQIQITEEAQALELKRARMLELTRRAAALKQAAERSENATAILATFDITLPQVSLGGKLT</sequence>
<evidence type="ECO:0000256" key="1">
    <source>
        <dbReference type="SAM" id="Coils"/>
    </source>
</evidence>
<proteinExistence type="predicted"/>
<keyword evidence="1" id="KW-0175">Coiled coil</keyword>
<dbReference type="AlphaFoldDB" id="A0A955RPW3"/>
<feature type="coiled-coil region" evidence="1">
    <location>
        <begin position="179"/>
        <end position="223"/>
    </location>
</feature>
<evidence type="ECO:0000313" key="2">
    <source>
        <dbReference type="EMBL" id="MCA9389938.1"/>
    </source>
</evidence>
<name>A0A955RPW3_UNCKA</name>
<reference evidence="2" key="2">
    <citation type="journal article" date="2021" name="Microbiome">
        <title>Successional dynamics and alternative stable states in a saline activated sludge microbial community over 9 years.</title>
        <authorList>
            <person name="Wang Y."/>
            <person name="Ye J."/>
            <person name="Ju F."/>
            <person name="Liu L."/>
            <person name="Boyd J.A."/>
            <person name="Deng Y."/>
            <person name="Parks D.H."/>
            <person name="Jiang X."/>
            <person name="Yin X."/>
            <person name="Woodcroft B.J."/>
            <person name="Tyson G.W."/>
            <person name="Hugenholtz P."/>
            <person name="Polz M.F."/>
            <person name="Zhang T."/>
        </authorList>
    </citation>
    <scope>NUCLEOTIDE SEQUENCE</scope>
    <source>
        <strain evidence="2">HKST-UBA01</strain>
    </source>
</reference>
<reference evidence="2" key="1">
    <citation type="submission" date="2020-04" db="EMBL/GenBank/DDBJ databases">
        <authorList>
            <person name="Zhang T."/>
        </authorList>
    </citation>
    <scope>NUCLEOTIDE SEQUENCE</scope>
    <source>
        <strain evidence="2">HKST-UBA01</strain>
    </source>
</reference>
<organism evidence="2 3">
    <name type="scientific">candidate division WWE3 bacterium</name>
    <dbReference type="NCBI Taxonomy" id="2053526"/>
    <lineage>
        <taxon>Bacteria</taxon>
        <taxon>Katanobacteria</taxon>
    </lineage>
</organism>
<evidence type="ECO:0000313" key="3">
    <source>
        <dbReference type="Proteomes" id="UP000701698"/>
    </source>
</evidence>
<accession>A0A955RPW3</accession>
<comment type="caution">
    <text evidence="2">The sequence shown here is derived from an EMBL/GenBank/DDBJ whole genome shotgun (WGS) entry which is preliminary data.</text>
</comment>
<dbReference type="Proteomes" id="UP000701698">
    <property type="component" value="Unassembled WGS sequence"/>
</dbReference>
<gene>
    <name evidence="2" type="ORF">KC571_00890</name>
</gene>
<dbReference type="EMBL" id="JAGQKX010000012">
    <property type="protein sequence ID" value="MCA9389938.1"/>
    <property type="molecule type" value="Genomic_DNA"/>
</dbReference>
<protein>
    <submittedName>
        <fullName evidence="2">Uncharacterized protein</fullName>
    </submittedName>
</protein>